<evidence type="ECO:0000313" key="6">
    <source>
        <dbReference type="EMBL" id="KDO03025.1"/>
    </source>
</evidence>
<comment type="caution">
    <text evidence="6">The sequence shown here is derived from an EMBL/GenBank/DDBJ whole genome shotgun (WGS) entry which is preliminary data.</text>
</comment>
<dbReference type="SUPFAM" id="SSF90123">
    <property type="entry name" value="ABC transporter transmembrane region"/>
    <property type="match status" value="1"/>
</dbReference>
<accession>A0A8E0WLT9</accession>
<dbReference type="Gene3D" id="1.20.1560.10">
    <property type="entry name" value="ABC transporter type 1, transmembrane domain"/>
    <property type="match status" value="1"/>
</dbReference>
<dbReference type="Pfam" id="PF00664">
    <property type="entry name" value="ABC_membrane"/>
    <property type="match status" value="1"/>
</dbReference>
<dbReference type="EMBL" id="JFKF01000075">
    <property type="protein sequence ID" value="KDO03025.1"/>
    <property type="molecule type" value="Genomic_DNA"/>
</dbReference>
<keyword evidence="6" id="KW-0067">ATP-binding</keyword>
<reference evidence="6 7" key="1">
    <citation type="submission" date="2014-02" db="EMBL/GenBank/DDBJ databases">
        <title>Draft genome sequence of Rickettsia buchneri sp. nov. ISO7T.</title>
        <authorList>
            <person name="Felsheim R.F."/>
            <person name="Kurtti T.J."/>
            <person name="Munderloh U.G."/>
        </authorList>
    </citation>
    <scope>NUCLEOTIDE SEQUENCE [LARGE SCALE GENOMIC DNA]</scope>
    <source>
        <strain evidence="6 7">ISO7</strain>
    </source>
</reference>
<dbReference type="InterPro" id="IPR036640">
    <property type="entry name" value="ABC1_TM_sf"/>
</dbReference>
<proteinExistence type="predicted"/>
<protein>
    <submittedName>
        <fullName evidence="6">Alpha-hemolysin translocation ATP-binding protein HlyB</fullName>
    </submittedName>
</protein>
<dbReference type="GO" id="GO:0140359">
    <property type="term" value="F:ABC-type transporter activity"/>
    <property type="evidence" value="ECO:0007669"/>
    <property type="project" value="InterPro"/>
</dbReference>
<name>A0A8E0WLT9_9RICK</name>
<evidence type="ECO:0000256" key="1">
    <source>
        <dbReference type="ARBA" id="ARBA00004651"/>
    </source>
</evidence>
<evidence type="ECO:0000259" key="5">
    <source>
        <dbReference type="PROSITE" id="PS50929"/>
    </source>
</evidence>
<keyword evidence="2" id="KW-0812">Transmembrane</keyword>
<evidence type="ECO:0000256" key="4">
    <source>
        <dbReference type="ARBA" id="ARBA00023136"/>
    </source>
</evidence>
<keyword evidence="6" id="KW-0547">Nucleotide-binding</keyword>
<dbReference type="InterPro" id="IPR011527">
    <property type="entry name" value="ABC1_TM_dom"/>
</dbReference>
<dbReference type="GO" id="GO:0005524">
    <property type="term" value="F:ATP binding"/>
    <property type="evidence" value="ECO:0007669"/>
    <property type="project" value="UniProtKB-KW"/>
</dbReference>
<keyword evidence="3" id="KW-1133">Transmembrane helix</keyword>
<organism evidence="6 7">
    <name type="scientific">Rickettsia tamurae subsp. buchneri</name>
    <dbReference type="NCBI Taxonomy" id="1462938"/>
    <lineage>
        <taxon>Bacteria</taxon>
        <taxon>Pseudomonadati</taxon>
        <taxon>Pseudomonadota</taxon>
        <taxon>Alphaproteobacteria</taxon>
        <taxon>Rickettsiales</taxon>
        <taxon>Rickettsiaceae</taxon>
        <taxon>Rickettsieae</taxon>
        <taxon>Rickettsia</taxon>
        <taxon>spotted fever group</taxon>
    </lineage>
</organism>
<dbReference type="AlphaFoldDB" id="A0A8E0WLT9"/>
<feature type="domain" description="ABC transmembrane type-1" evidence="5">
    <location>
        <begin position="1"/>
        <end position="118"/>
    </location>
</feature>
<keyword evidence="7" id="KW-1185">Reference proteome</keyword>
<dbReference type="GO" id="GO:0005886">
    <property type="term" value="C:plasma membrane"/>
    <property type="evidence" value="ECO:0007669"/>
    <property type="project" value="UniProtKB-SubCell"/>
</dbReference>
<evidence type="ECO:0000256" key="2">
    <source>
        <dbReference type="ARBA" id="ARBA00022692"/>
    </source>
</evidence>
<keyword evidence="4" id="KW-0472">Membrane</keyword>
<evidence type="ECO:0000256" key="3">
    <source>
        <dbReference type="ARBA" id="ARBA00022989"/>
    </source>
</evidence>
<gene>
    <name evidence="6" type="primary">hlyB</name>
    <name evidence="6" type="ORF">REISMN_03910</name>
</gene>
<dbReference type="Proteomes" id="UP000027161">
    <property type="component" value="Unassembled WGS sequence"/>
</dbReference>
<evidence type="ECO:0000313" key="7">
    <source>
        <dbReference type="Proteomes" id="UP000027161"/>
    </source>
</evidence>
<dbReference type="PROSITE" id="PS50929">
    <property type="entry name" value="ABC_TM1F"/>
    <property type="match status" value="1"/>
</dbReference>
<comment type="subcellular location">
    <subcellularLocation>
        <location evidence="1">Cell membrane</location>
        <topology evidence="1">Multi-pass membrane protein</topology>
    </subcellularLocation>
</comment>
<sequence>MTKEYDASSLATAYLTEIITGIEVLKTTATESAFLKCWQHILACQLRATFSAKKVAIIANQGISLIQKLTSALLLWFCVKIVLQHELTVGGLVAFNMLANHITQPILRLAQMWQEFQHSLIALRRIGDILDTKSEAVGKGVATMPKLN</sequence>